<feature type="region of interest" description="Disordered" evidence="1">
    <location>
        <begin position="240"/>
        <end position="262"/>
    </location>
</feature>
<comment type="caution">
    <text evidence="2">The sequence shown here is derived from an EMBL/GenBank/DDBJ whole genome shotgun (WGS) entry which is preliminary data.</text>
</comment>
<protein>
    <recommendedName>
        <fullName evidence="4">Aminoglycoside phosphotransferase domain-containing protein</fullName>
    </recommendedName>
</protein>
<dbReference type="EMBL" id="MU839837">
    <property type="protein sequence ID" value="KAK1753501.1"/>
    <property type="molecule type" value="Genomic_DNA"/>
</dbReference>
<evidence type="ECO:0000256" key="1">
    <source>
        <dbReference type="SAM" id="MobiDB-lite"/>
    </source>
</evidence>
<dbReference type="AlphaFoldDB" id="A0AAJ0BCV0"/>
<gene>
    <name evidence="2" type="ORF">QBC47DRAFT_44981</name>
</gene>
<proteinExistence type="predicted"/>
<evidence type="ECO:0008006" key="4">
    <source>
        <dbReference type="Google" id="ProtNLM"/>
    </source>
</evidence>
<dbReference type="PANTHER" id="PTHR21310:SF59">
    <property type="entry name" value="AMINOGLYCOSIDE PHOSPHOTRANSFERASE DOMAIN-CONTAINING PROTEIN"/>
    <property type="match status" value="1"/>
</dbReference>
<sequence>MCRTPPIAAVQVALYPDNNDNSIKITSIQGSPSPSLRLQRTYSLSLSDDNRTLQLVLPPPPSLGLLRFERSLIESEAAALRFLQTQSGGGGLPIPELIKTSLELSNPLETPCLFLRPARGAPLAMSRIPVDPGERGRIDRQVGTLTRRLAGVVSPTGRFGGVAAVVPPDDSRTGGGGEVESWSAAFHLLLEGVLRDGEDMAVTMPYVGVRRTFRRLRYILDRVTIPRLVVVDGAEDGNVLVDDARTDGDDDDDTQLGGNDDTQGRLVVTGLQDWSNCLFGDPLIGTIFSDGPSDAFLEGFNGGPVVAGTVQVVAGMGGGGLRLSRDVICDPEAGGIRLLLYEMYHALVRIVRQFYRPRVDSSRRELEARKRLNEVLVKLGEVPDDPKRSAHERPSGEMSPAKRLKHEDDGEVDRTEANSSHT</sequence>
<evidence type="ECO:0000313" key="3">
    <source>
        <dbReference type="Proteomes" id="UP001239445"/>
    </source>
</evidence>
<name>A0AAJ0BCV0_9PEZI</name>
<feature type="compositionally biased region" description="Basic and acidic residues" evidence="1">
    <location>
        <begin position="384"/>
        <end position="395"/>
    </location>
</feature>
<feature type="compositionally biased region" description="Basic and acidic residues" evidence="1">
    <location>
        <begin position="405"/>
        <end position="416"/>
    </location>
</feature>
<keyword evidence="3" id="KW-1185">Reference proteome</keyword>
<evidence type="ECO:0000313" key="2">
    <source>
        <dbReference type="EMBL" id="KAK1753501.1"/>
    </source>
</evidence>
<organism evidence="2 3">
    <name type="scientific">Echria macrotheca</name>
    <dbReference type="NCBI Taxonomy" id="438768"/>
    <lineage>
        <taxon>Eukaryota</taxon>
        <taxon>Fungi</taxon>
        <taxon>Dikarya</taxon>
        <taxon>Ascomycota</taxon>
        <taxon>Pezizomycotina</taxon>
        <taxon>Sordariomycetes</taxon>
        <taxon>Sordariomycetidae</taxon>
        <taxon>Sordariales</taxon>
        <taxon>Schizotheciaceae</taxon>
        <taxon>Echria</taxon>
    </lineage>
</organism>
<dbReference type="Proteomes" id="UP001239445">
    <property type="component" value="Unassembled WGS sequence"/>
</dbReference>
<dbReference type="PANTHER" id="PTHR21310">
    <property type="entry name" value="AMINOGLYCOSIDE PHOSPHOTRANSFERASE-RELATED-RELATED"/>
    <property type="match status" value="1"/>
</dbReference>
<feature type="region of interest" description="Disordered" evidence="1">
    <location>
        <begin position="380"/>
        <end position="422"/>
    </location>
</feature>
<accession>A0AAJ0BCV0</accession>
<dbReference type="InterPro" id="IPR051678">
    <property type="entry name" value="AGP_Transferase"/>
</dbReference>
<reference evidence="2" key="1">
    <citation type="submission" date="2023-06" db="EMBL/GenBank/DDBJ databases">
        <title>Genome-scale phylogeny and comparative genomics of the fungal order Sordariales.</title>
        <authorList>
            <consortium name="Lawrence Berkeley National Laboratory"/>
            <person name="Hensen N."/>
            <person name="Bonometti L."/>
            <person name="Westerberg I."/>
            <person name="Brannstrom I.O."/>
            <person name="Guillou S."/>
            <person name="Cros-Aarteil S."/>
            <person name="Calhoun S."/>
            <person name="Haridas S."/>
            <person name="Kuo A."/>
            <person name="Mondo S."/>
            <person name="Pangilinan J."/>
            <person name="Riley R."/>
            <person name="Labutti K."/>
            <person name="Andreopoulos B."/>
            <person name="Lipzen A."/>
            <person name="Chen C."/>
            <person name="Yanf M."/>
            <person name="Daum C."/>
            <person name="Ng V."/>
            <person name="Clum A."/>
            <person name="Steindorff A."/>
            <person name="Ohm R."/>
            <person name="Martin F."/>
            <person name="Silar P."/>
            <person name="Natvig D."/>
            <person name="Lalanne C."/>
            <person name="Gautier V."/>
            <person name="Ament-Velasquez S.L."/>
            <person name="Kruys A."/>
            <person name="Hutchinson M.I."/>
            <person name="Powell A.J."/>
            <person name="Barry K."/>
            <person name="Miller A.N."/>
            <person name="Grigoriev I.V."/>
            <person name="Debuchy R."/>
            <person name="Gladieux P."/>
            <person name="Thoren M.H."/>
            <person name="Johannesson H."/>
        </authorList>
    </citation>
    <scope>NUCLEOTIDE SEQUENCE</scope>
    <source>
        <strain evidence="2">PSN4</strain>
    </source>
</reference>